<sequence>MPQITKETLTNRVHSLCKAFSTSAPLPVLLSNFTTSPEPTALEHGLPSLAPFLGRSFTGHEGLTTYFGLLADYLAIEKMDFESDNKWVVDETTMAVSLRGNARFKWKETGQAWDETFAYRIGLQEEGVGGEVKVVVYEVWADTGAAYLARIGALEGVLKGGKVQKE</sequence>
<dbReference type="OrthoDB" id="3352776at2759"/>
<dbReference type="EMBL" id="ML732167">
    <property type="protein sequence ID" value="KAB8077595.1"/>
    <property type="molecule type" value="Genomic_DNA"/>
</dbReference>
<dbReference type="Proteomes" id="UP000326565">
    <property type="component" value="Unassembled WGS sequence"/>
</dbReference>
<evidence type="ECO:0008006" key="3">
    <source>
        <dbReference type="Google" id="ProtNLM"/>
    </source>
</evidence>
<proteinExistence type="predicted"/>
<protein>
    <recommendedName>
        <fullName evidence="3">SnoaL-like domain-containing protein</fullName>
    </recommendedName>
</protein>
<evidence type="ECO:0000313" key="1">
    <source>
        <dbReference type="EMBL" id="KAB8077595.1"/>
    </source>
</evidence>
<gene>
    <name evidence="1" type="ORF">BDV29DRAFT_153658</name>
</gene>
<name>A0A5N5XBS8_9EURO</name>
<dbReference type="AlphaFoldDB" id="A0A5N5XBS8"/>
<accession>A0A5N5XBS8</accession>
<dbReference type="Gene3D" id="3.10.450.50">
    <property type="match status" value="1"/>
</dbReference>
<organism evidence="1 2">
    <name type="scientific">Aspergillus leporis</name>
    <dbReference type="NCBI Taxonomy" id="41062"/>
    <lineage>
        <taxon>Eukaryota</taxon>
        <taxon>Fungi</taxon>
        <taxon>Dikarya</taxon>
        <taxon>Ascomycota</taxon>
        <taxon>Pezizomycotina</taxon>
        <taxon>Eurotiomycetes</taxon>
        <taxon>Eurotiomycetidae</taxon>
        <taxon>Eurotiales</taxon>
        <taxon>Aspergillaceae</taxon>
        <taxon>Aspergillus</taxon>
        <taxon>Aspergillus subgen. Circumdati</taxon>
    </lineage>
</organism>
<evidence type="ECO:0000313" key="2">
    <source>
        <dbReference type="Proteomes" id="UP000326565"/>
    </source>
</evidence>
<keyword evidence="2" id="KW-1185">Reference proteome</keyword>
<reference evidence="1 2" key="1">
    <citation type="submission" date="2019-04" db="EMBL/GenBank/DDBJ databases">
        <title>Friends and foes A comparative genomics study of 23 Aspergillus species from section Flavi.</title>
        <authorList>
            <consortium name="DOE Joint Genome Institute"/>
            <person name="Kjaerbolling I."/>
            <person name="Vesth T."/>
            <person name="Frisvad J.C."/>
            <person name="Nybo J.L."/>
            <person name="Theobald S."/>
            <person name="Kildgaard S."/>
            <person name="Isbrandt T."/>
            <person name="Kuo A."/>
            <person name="Sato A."/>
            <person name="Lyhne E.K."/>
            <person name="Kogle M.E."/>
            <person name="Wiebenga A."/>
            <person name="Kun R.S."/>
            <person name="Lubbers R.J."/>
            <person name="Makela M.R."/>
            <person name="Barry K."/>
            <person name="Chovatia M."/>
            <person name="Clum A."/>
            <person name="Daum C."/>
            <person name="Haridas S."/>
            <person name="He G."/>
            <person name="LaButti K."/>
            <person name="Lipzen A."/>
            <person name="Mondo S."/>
            <person name="Riley R."/>
            <person name="Salamov A."/>
            <person name="Simmons B.A."/>
            <person name="Magnuson J.K."/>
            <person name="Henrissat B."/>
            <person name="Mortensen U.H."/>
            <person name="Larsen T.O."/>
            <person name="Devries R.P."/>
            <person name="Grigoriev I.V."/>
            <person name="Machida M."/>
            <person name="Baker S.E."/>
            <person name="Andersen M.R."/>
        </authorList>
    </citation>
    <scope>NUCLEOTIDE SEQUENCE [LARGE SCALE GENOMIC DNA]</scope>
    <source>
        <strain evidence="1 2">CBS 151.66</strain>
    </source>
</reference>